<reference evidence="1" key="2">
    <citation type="submission" date="2022-09" db="EMBL/GenBank/DDBJ databases">
        <authorList>
            <person name="Sun Q."/>
            <person name="Ohkuma M."/>
        </authorList>
    </citation>
    <scope>NUCLEOTIDE SEQUENCE</scope>
    <source>
        <strain evidence="1">JCM 3093</strain>
    </source>
</reference>
<dbReference type="Proteomes" id="UP000627984">
    <property type="component" value="Unassembled WGS sequence"/>
</dbReference>
<evidence type="ECO:0000313" key="2">
    <source>
        <dbReference type="Proteomes" id="UP000627984"/>
    </source>
</evidence>
<gene>
    <name evidence="1" type="ORF">GCM10010126_62080</name>
</gene>
<dbReference type="EMBL" id="BMQD01000029">
    <property type="protein sequence ID" value="GGK94266.1"/>
    <property type="molecule type" value="Genomic_DNA"/>
</dbReference>
<proteinExistence type="predicted"/>
<organism evidence="1 2">
    <name type="scientific">Planomonospora parontospora</name>
    <dbReference type="NCBI Taxonomy" id="58119"/>
    <lineage>
        <taxon>Bacteria</taxon>
        <taxon>Bacillati</taxon>
        <taxon>Actinomycetota</taxon>
        <taxon>Actinomycetes</taxon>
        <taxon>Streptosporangiales</taxon>
        <taxon>Streptosporangiaceae</taxon>
        <taxon>Planomonospora</taxon>
    </lineage>
</organism>
<accession>A0AA37BMW5</accession>
<name>A0AA37BMW5_9ACTN</name>
<reference evidence="1" key="1">
    <citation type="journal article" date="2014" name="Int. J. Syst. Evol. Microbiol.">
        <title>Complete genome sequence of Corynebacterium casei LMG S-19264T (=DSM 44701T), isolated from a smear-ripened cheese.</title>
        <authorList>
            <consortium name="US DOE Joint Genome Institute (JGI-PGF)"/>
            <person name="Walter F."/>
            <person name="Albersmeier A."/>
            <person name="Kalinowski J."/>
            <person name="Ruckert C."/>
        </authorList>
    </citation>
    <scope>NUCLEOTIDE SEQUENCE</scope>
    <source>
        <strain evidence="1">JCM 3093</strain>
    </source>
</reference>
<comment type="caution">
    <text evidence="1">The sequence shown here is derived from an EMBL/GenBank/DDBJ whole genome shotgun (WGS) entry which is preliminary data.</text>
</comment>
<evidence type="ECO:0000313" key="1">
    <source>
        <dbReference type="EMBL" id="GGK94266.1"/>
    </source>
</evidence>
<protein>
    <submittedName>
        <fullName evidence="1">Uncharacterized protein</fullName>
    </submittedName>
</protein>
<sequence>MTRVESLEAQMLAFDTAEVVAGHAALDTYLENVQTLARTLALMLNQDGELAATWLRNRRLKKGRIPVWVRAALARRTRGHSRNAADALLEAVSALQKMAALHADYEAQERAAPPKG</sequence>
<dbReference type="AlphaFoldDB" id="A0AA37BMW5"/>
<dbReference type="RefSeq" id="WP_191897966.1">
    <property type="nucleotide sequence ID" value="NZ_BMQD01000029.1"/>
</dbReference>